<name>A0A2K2CJ86_BRADI</name>
<dbReference type="Gramene" id="PNT62089">
    <property type="protein sequence ID" value="PNT62089"/>
    <property type="gene ID" value="BRADI_5g25345v3"/>
</dbReference>
<organism evidence="2">
    <name type="scientific">Brachypodium distachyon</name>
    <name type="common">Purple false brome</name>
    <name type="synonym">Trachynia distachya</name>
    <dbReference type="NCBI Taxonomy" id="15368"/>
    <lineage>
        <taxon>Eukaryota</taxon>
        <taxon>Viridiplantae</taxon>
        <taxon>Streptophyta</taxon>
        <taxon>Embryophyta</taxon>
        <taxon>Tracheophyta</taxon>
        <taxon>Spermatophyta</taxon>
        <taxon>Magnoliopsida</taxon>
        <taxon>Liliopsida</taxon>
        <taxon>Poales</taxon>
        <taxon>Poaceae</taxon>
        <taxon>BOP clade</taxon>
        <taxon>Pooideae</taxon>
        <taxon>Stipodae</taxon>
        <taxon>Brachypodieae</taxon>
        <taxon>Brachypodium</taxon>
    </lineage>
</organism>
<dbReference type="InParanoid" id="A0A2K2CJ86"/>
<protein>
    <submittedName>
        <fullName evidence="2 3">Uncharacterized protein</fullName>
    </submittedName>
</protein>
<reference evidence="2 3" key="1">
    <citation type="journal article" date="2010" name="Nature">
        <title>Genome sequencing and analysis of the model grass Brachypodium distachyon.</title>
        <authorList>
            <consortium name="International Brachypodium Initiative"/>
        </authorList>
    </citation>
    <scope>NUCLEOTIDE SEQUENCE [LARGE SCALE GENOMIC DNA]</scope>
    <source>
        <strain evidence="2 3">Bd21</strain>
    </source>
</reference>
<dbReference type="EnsemblPlants" id="PNT62089">
    <property type="protein sequence ID" value="PNT62089"/>
    <property type="gene ID" value="BRADI_5g25345v3"/>
</dbReference>
<dbReference type="EMBL" id="CM000884">
    <property type="protein sequence ID" value="PNT62089.1"/>
    <property type="molecule type" value="Genomic_DNA"/>
</dbReference>
<sequence>MQELAPAKNKTVPLNGSSRKSKPSIIKFNQDPQKTQYIAYSPCNLYEIIWMISFITKCTSSYQKNSKYIYCDDLATLN</sequence>
<evidence type="ECO:0000313" key="2">
    <source>
        <dbReference type="EMBL" id="PNT62089.1"/>
    </source>
</evidence>
<keyword evidence="4" id="KW-1185">Reference proteome</keyword>
<accession>A0A2K2CJ86</accession>
<evidence type="ECO:0000256" key="1">
    <source>
        <dbReference type="SAM" id="MobiDB-lite"/>
    </source>
</evidence>
<evidence type="ECO:0000313" key="3">
    <source>
        <dbReference type="EnsemblPlants" id="PNT62089"/>
    </source>
</evidence>
<reference evidence="2" key="2">
    <citation type="submission" date="2017-06" db="EMBL/GenBank/DDBJ databases">
        <title>WGS assembly of Brachypodium distachyon.</title>
        <authorList>
            <consortium name="The International Brachypodium Initiative"/>
            <person name="Lucas S."/>
            <person name="Harmon-Smith M."/>
            <person name="Lail K."/>
            <person name="Tice H."/>
            <person name="Grimwood J."/>
            <person name="Bruce D."/>
            <person name="Barry K."/>
            <person name="Shu S."/>
            <person name="Lindquist E."/>
            <person name="Wang M."/>
            <person name="Pitluck S."/>
            <person name="Vogel J.P."/>
            <person name="Garvin D.F."/>
            <person name="Mockler T.C."/>
            <person name="Schmutz J."/>
            <person name="Rokhsar D."/>
            <person name="Bevan M.W."/>
        </authorList>
    </citation>
    <scope>NUCLEOTIDE SEQUENCE</scope>
    <source>
        <strain evidence="2">Bd21</strain>
    </source>
</reference>
<proteinExistence type="predicted"/>
<reference evidence="3" key="3">
    <citation type="submission" date="2018-08" db="UniProtKB">
        <authorList>
            <consortium name="EnsemblPlants"/>
        </authorList>
    </citation>
    <scope>IDENTIFICATION</scope>
    <source>
        <strain evidence="3">cv. Bd21</strain>
    </source>
</reference>
<gene>
    <name evidence="2" type="ORF">BRADI_5g25345v3</name>
</gene>
<feature type="region of interest" description="Disordered" evidence="1">
    <location>
        <begin position="1"/>
        <end position="24"/>
    </location>
</feature>
<dbReference type="Proteomes" id="UP000008810">
    <property type="component" value="Chromosome 5"/>
</dbReference>
<evidence type="ECO:0000313" key="4">
    <source>
        <dbReference type="Proteomes" id="UP000008810"/>
    </source>
</evidence>
<dbReference type="AlphaFoldDB" id="A0A2K2CJ86"/>